<feature type="compositionally biased region" description="Acidic residues" evidence="1">
    <location>
        <begin position="96"/>
        <end position="105"/>
    </location>
</feature>
<organism evidence="2 3">
    <name type="scientific">Paramuricea clavata</name>
    <name type="common">Red gorgonian</name>
    <name type="synonym">Violescent sea-whip</name>
    <dbReference type="NCBI Taxonomy" id="317549"/>
    <lineage>
        <taxon>Eukaryota</taxon>
        <taxon>Metazoa</taxon>
        <taxon>Cnidaria</taxon>
        <taxon>Anthozoa</taxon>
        <taxon>Octocorallia</taxon>
        <taxon>Malacalcyonacea</taxon>
        <taxon>Plexauridae</taxon>
        <taxon>Paramuricea</taxon>
    </lineage>
</organism>
<sequence length="128" mass="14704">HWKVCCENRSKTSRHDRSGQTSIIACFEKQAKDKEQSSHSECDPLSNNENDFDLENPGSAINLDNIECSDDFCDVPDLELYLCNNDQEILEIEVDITPETDDYDDSYSSSFDETDDGKDEFRNNKFSK</sequence>
<comment type="caution">
    <text evidence="2">The sequence shown here is derived from an EMBL/GenBank/DDBJ whole genome shotgun (WGS) entry which is preliminary data.</text>
</comment>
<dbReference type="AlphaFoldDB" id="A0A7D9MDS7"/>
<evidence type="ECO:0000256" key="1">
    <source>
        <dbReference type="SAM" id="MobiDB-lite"/>
    </source>
</evidence>
<reference evidence="2" key="1">
    <citation type="submission" date="2020-04" db="EMBL/GenBank/DDBJ databases">
        <authorList>
            <person name="Alioto T."/>
            <person name="Alioto T."/>
            <person name="Gomez Garrido J."/>
        </authorList>
    </citation>
    <scope>NUCLEOTIDE SEQUENCE</scope>
    <source>
        <strain evidence="2">A484AB</strain>
    </source>
</reference>
<feature type="non-terminal residue" evidence="2">
    <location>
        <position position="1"/>
    </location>
</feature>
<keyword evidence="3" id="KW-1185">Reference proteome</keyword>
<accession>A0A7D9MDS7</accession>
<protein>
    <submittedName>
        <fullName evidence="2">Uncharacterized protein</fullName>
    </submittedName>
</protein>
<feature type="region of interest" description="Disordered" evidence="1">
    <location>
        <begin position="96"/>
        <end position="128"/>
    </location>
</feature>
<feature type="compositionally biased region" description="Basic and acidic residues" evidence="1">
    <location>
        <begin position="119"/>
        <end position="128"/>
    </location>
</feature>
<name>A0A7D9MDS7_PARCT</name>
<feature type="region of interest" description="Disordered" evidence="1">
    <location>
        <begin position="35"/>
        <end position="56"/>
    </location>
</feature>
<proteinExistence type="predicted"/>
<dbReference type="EMBL" id="CACRXK020038871">
    <property type="protein sequence ID" value="CAB4045338.1"/>
    <property type="molecule type" value="Genomic_DNA"/>
</dbReference>
<dbReference type="Proteomes" id="UP001152795">
    <property type="component" value="Unassembled WGS sequence"/>
</dbReference>
<evidence type="ECO:0000313" key="3">
    <source>
        <dbReference type="Proteomes" id="UP001152795"/>
    </source>
</evidence>
<gene>
    <name evidence="2" type="ORF">PACLA_8A063096</name>
</gene>
<evidence type="ECO:0000313" key="2">
    <source>
        <dbReference type="EMBL" id="CAB4045338.1"/>
    </source>
</evidence>